<evidence type="ECO:0000313" key="6">
    <source>
        <dbReference type="EMBL" id="SHN66401.1"/>
    </source>
</evidence>
<feature type="transmembrane region" description="Helical" evidence="4">
    <location>
        <begin position="103"/>
        <end position="127"/>
    </location>
</feature>
<feature type="transmembrane region" description="Helical" evidence="4">
    <location>
        <begin position="274"/>
        <end position="294"/>
    </location>
</feature>
<evidence type="ECO:0000256" key="4">
    <source>
        <dbReference type="SAM" id="Phobius"/>
    </source>
</evidence>
<dbReference type="InterPro" id="IPR010645">
    <property type="entry name" value="MFS_4"/>
</dbReference>
<protein>
    <submittedName>
        <fullName evidence="6">Predicted arabinose efflux permease, MFS family</fullName>
    </submittedName>
</protein>
<feature type="transmembrane region" description="Helical" evidence="4">
    <location>
        <begin position="300"/>
        <end position="321"/>
    </location>
</feature>
<dbReference type="Gene3D" id="1.20.1250.20">
    <property type="entry name" value="MFS general substrate transporter like domains"/>
    <property type="match status" value="2"/>
</dbReference>
<dbReference type="SUPFAM" id="SSF103473">
    <property type="entry name" value="MFS general substrate transporter"/>
    <property type="match status" value="1"/>
</dbReference>
<reference evidence="7" key="1">
    <citation type="submission" date="2016-11" db="EMBL/GenBank/DDBJ databases">
        <authorList>
            <person name="Varghese N."/>
            <person name="Submissions S."/>
        </authorList>
    </citation>
    <scope>NUCLEOTIDE SEQUENCE [LARGE SCALE GENOMIC DNA]</scope>
    <source>
        <strain evidence="7">GAS401</strain>
    </source>
</reference>
<organism evidence="6 7">
    <name type="scientific">Bradyrhizobium erythrophlei</name>
    <dbReference type="NCBI Taxonomy" id="1437360"/>
    <lineage>
        <taxon>Bacteria</taxon>
        <taxon>Pseudomonadati</taxon>
        <taxon>Pseudomonadota</taxon>
        <taxon>Alphaproteobacteria</taxon>
        <taxon>Hyphomicrobiales</taxon>
        <taxon>Nitrobacteraceae</taxon>
        <taxon>Bradyrhizobium</taxon>
    </lineage>
</organism>
<feature type="transmembrane region" description="Helical" evidence="4">
    <location>
        <begin position="248"/>
        <end position="267"/>
    </location>
</feature>
<dbReference type="Pfam" id="PF06779">
    <property type="entry name" value="MFS_4"/>
    <property type="match status" value="1"/>
</dbReference>
<dbReference type="EMBL" id="LT670849">
    <property type="protein sequence ID" value="SHN66401.1"/>
    <property type="molecule type" value="Genomic_DNA"/>
</dbReference>
<dbReference type="InterPro" id="IPR020846">
    <property type="entry name" value="MFS_dom"/>
</dbReference>
<feature type="transmembrane region" description="Helical" evidence="4">
    <location>
        <begin position="367"/>
        <end position="388"/>
    </location>
</feature>
<dbReference type="GO" id="GO:0005886">
    <property type="term" value="C:plasma membrane"/>
    <property type="evidence" value="ECO:0007669"/>
    <property type="project" value="TreeGrafter"/>
</dbReference>
<dbReference type="AlphaFoldDB" id="A0A1M7T6N8"/>
<keyword evidence="3 4" id="KW-0472">Membrane</keyword>
<dbReference type="PROSITE" id="PS50850">
    <property type="entry name" value="MFS"/>
    <property type="match status" value="1"/>
</dbReference>
<feature type="transmembrane region" description="Helical" evidence="4">
    <location>
        <begin position="210"/>
        <end position="236"/>
    </location>
</feature>
<dbReference type="GO" id="GO:0022857">
    <property type="term" value="F:transmembrane transporter activity"/>
    <property type="evidence" value="ECO:0007669"/>
    <property type="project" value="InterPro"/>
</dbReference>
<evidence type="ECO:0000259" key="5">
    <source>
        <dbReference type="PROSITE" id="PS50850"/>
    </source>
</evidence>
<evidence type="ECO:0000256" key="3">
    <source>
        <dbReference type="ARBA" id="ARBA00023136"/>
    </source>
</evidence>
<dbReference type="PANTHER" id="PTHR23537">
    <property type="match status" value="1"/>
</dbReference>
<dbReference type="InterPro" id="IPR036259">
    <property type="entry name" value="MFS_trans_sf"/>
</dbReference>
<accession>A0A1M7T6N8</accession>
<feature type="transmembrane region" description="Helical" evidence="4">
    <location>
        <begin position="52"/>
        <end position="72"/>
    </location>
</feature>
<proteinExistence type="predicted"/>
<dbReference type="OrthoDB" id="9797953at2"/>
<dbReference type="PANTHER" id="PTHR23537:SF1">
    <property type="entry name" value="SUGAR TRANSPORTER"/>
    <property type="match status" value="1"/>
</dbReference>
<gene>
    <name evidence="6" type="ORF">SAMN05444170_0928</name>
</gene>
<dbReference type="CDD" id="cd06180">
    <property type="entry name" value="MFS_YjiJ"/>
    <property type="match status" value="1"/>
</dbReference>
<feature type="transmembrane region" description="Helical" evidence="4">
    <location>
        <begin position="12"/>
        <end position="32"/>
    </location>
</feature>
<keyword evidence="1 4" id="KW-0812">Transmembrane</keyword>
<evidence type="ECO:0000256" key="2">
    <source>
        <dbReference type="ARBA" id="ARBA00022989"/>
    </source>
</evidence>
<feature type="transmembrane region" description="Helical" evidence="4">
    <location>
        <begin position="139"/>
        <end position="163"/>
    </location>
</feature>
<name>A0A1M7T6N8_9BRAD</name>
<evidence type="ECO:0000313" key="7">
    <source>
        <dbReference type="Proteomes" id="UP000184096"/>
    </source>
</evidence>
<sequence>MPADAQTDRSAALAFGGLAAMAAALGIGRFVYTPILPVMLAALGWSKSDAGIIASANFLGYLAGAMLASLPFAAARPRWWLLAGLVVSSVTTAAMALSSNIVIFVALRFIGGAASAFVIVCASTLVLQQLALSGRHSLSGIHFAGVGLGIMVSALAVSTMLVWGAGWKHLWIASGALAALATAVAAALVPHSRDIAAKPQAVNAQTSPPGIGAMILAYGLFGFGYVITATFLIAIVRLAENVHVLEPWVWIIFGLAAIPSVTVWGWLGQRIGIFNAFAVACALEALGVVASVEWVTMSGIAVATLLLGGTFMGITALGFVAGRTLAPGNSQQALGRMTASFSLGQIAGPVVAGFLSERLGDFRMASLIAAAALVVAAALSARTSWLVAAHASRQKAAATANAANCYLTANGA</sequence>
<feature type="domain" description="Major facilitator superfamily (MFS) profile" evidence="5">
    <location>
        <begin position="12"/>
        <end position="384"/>
    </location>
</feature>
<feature type="transmembrane region" description="Helical" evidence="4">
    <location>
        <begin position="169"/>
        <end position="189"/>
    </location>
</feature>
<dbReference type="Proteomes" id="UP000184096">
    <property type="component" value="Chromosome I"/>
</dbReference>
<keyword evidence="2 4" id="KW-1133">Transmembrane helix</keyword>
<feature type="transmembrane region" description="Helical" evidence="4">
    <location>
        <begin position="79"/>
        <end position="97"/>
    </location>
</feature>
<feature type="transmembrane region" description="Helical" evidence="4">
    <location>
        <begin position="333"/>
        <end position="355"/>
    </location>
</feature>
<keyword evidence="7" id="KW-1185">Reference proteome</keyword>
<evidence type="ECO:0000256" key="1">
    <source>
        <dbReference type="ARBA" id="ARBA00022692"/>
    </source>
</evidence>